<keyword evidence="3" id="KW-1185">Reference proteome</keyword>
<gene>
    <name evidence="2" type="ORF">BTIS_0794</name>
</gene>
<feature type="compositionally biased region" description="Polar residues" evidence="1">
    <location>
        <begin position="117"/>
        <end position="128"/>
    </location>
</feature>
<dbReference type="AlphaFoldDB" id="A0A261FHD0"/>
<feature type="region of interest" description="Disordered" evidence="1">
    <location>
        <begin position="49"/>
        <end position="128"/>
    </location>
</feature>
<dbReference type="Proteomes" id="UP000216444">
    <property type="component" value="Unassembled WGS sequence"/>
</dbReference>
<evidence type="ECO:0000313" key="2">
    <source>
        <dbReference type="EMBL" id="OZG58425.1"/>
    </source>
</evidence>
<proteinExistence type="predicted"/>
<organism evidence="2 3">
    <name type="scientific">Bifidobacterium tissieri</name>
    <dbReference type="NCBI Taxonomy" id="1630162"/>
    <lineage>
        <taxon>Bacteria</taxon>
        <taxon>Bacillati</taxon>
        <taxon>Actinomycetota</taxon>
        <taxon>Actinomycetes</taxon>
        <taxon>Bifidobacteriales</taxon>
        <taxon>Bifidobacteriaceae</taxon>
        <taxon>Bifidobacterium</taxon>
    </lineage>
</organism>
<evidence type="ECO:0000256" key="1">
    <source>
        <dbReference type="SAM" id="MobiDB-lite"/>
    </source>
</evidence>
<protein>
    <submittedName>
        <fullName evidence="2">Uncharacterized protein</fullName>
    </submittedName>
</protein>
<dbReference type="EMBL" id="MWWV01000004">
    <property type="protein sequence ID" value="OZG58425.1"/>
    <property type="molecule type" value="Genomic_DNA"/>
</dbReference>
<evidence type="ECO:0000313" key="3">
    <source>
        <dbReference type="Proteomes" id="UP000216444"/>
    </source>
</evidence>
<sequence length="231" mass="25610">MSPAPLFSPLPYPAITRSEAHASAFHLACWYLVLCFPSISRPSSHVVFGPNHPQPTPTSSNDWPGQHPDDTSYQPCHRADNRRQSDDAERTARRHSGQPRDRQSSGGQPSGGQPSGTERTNNGSTFSLPQAMAQNGEIPARSILCHGSWQRMSKSSKSTFPATICRHTMTSRAFYAFPATIVWQRKHETGSSGILCHGHHPVITPKTEKTTDFMPYPSDLRANMTEFRGRE</sequence>
<accession>A0A261FHD0</accession>
<reference evidence="2 3" key="1">
    <citation type="journal article" date="2017" name="BMC Genomics">
        <title>Comparative genomic and phylogenomic analyses of the Bifidobacteriaceae family.</title>
        <authorList>
            <person name="Lugli G.A."/>
            <person name="Milani C."/>
            <person name="Turroni F."/>
            <person name="Duranti S."/>
            <person name="Mancabelli L."/>
            <person name="Mangifesta M."/>
            <person name="Ferrario C."/>
            <person name="Modesto M."/>
            <person name="Mattarelli P."/>
            <person name="Jiri K."/>
            <person name="van Sinderen D."/>
            <person name="Ventura M."/>
        </authorList>
    </citation>
    <scope>NUCLEOTIDE SEQUENCE [LARGE SCALE GENOMIC DNA]</scope>
    <source>
        <strain evidence="2 3">DSM 100201</strain>
    </source>
</reference>
<comment type="caution">
    <text evidence="2">The sequence shown here is derived from an EMBL/GenBank/DDBJ whole genome shotgun (WGS) entry which is preliminary data.</text>
</comment>
<name>A0A261FHD0_9BIFI</name>
<feature type="compositionally biased region" description="Basic and acidic residues" evidence="1">
    <location>
        <begin position="77"/>
        <end position="91"/>
    </location>
</feature>